<accession>A0AAP9VV55</accession>
<keyword evidence="2" id="KW-0812">Transmembrane</keyword>
<gene>
    <name evidence="3" type="ORF">HLB40_01575</name>
</gene>
<dbReference type="GeneID" id="61648013"/>
<feature type="transmembrane region" description="Helical" evidence="2">
    <location>
        <begin position="58"/>
        <end position="76"/>
    </location>
</feature>
<evidence type="ECO:0000256" key="1">
    <source>
        <dbReference type="SAM" id="MobiDB-lite"/>
    </source>
</evidence>
<dbReference type="AlphaFoldDB" id="A0AAP9VV55"/>
<evidence type="ECO:0000313" key="4">
    <source>
        <dbReference type="Proteomes" id="UP000516316"/>
    </source>
</evidence>
<protein>
    <submittedName>
        <fullName evidence="3">Uncharacterized protein</fullName>
    </submittedName>
</protein>
<name>A0AAP9VV55_9PSED</name>
<proteinExistence type="predicted"/>
<keyword evidence="2" id="KW-1133">Transmembrane helix</keyword>
<evidence type="ECO:0000256" key="2">
    <source>
        <dbReference type="SAM" id="Phobius"/>
    </source>
</evidence>
<dbReference type="RefSeq" id="WP_146218534.1">
    <property type="nucleotide sequence ID" value="NZ_CATKQY010000022.1"/>
</dbReference>
<reference evidence="3 4" key="1">
    <citation type="submission" date="2020-09" db="EMBL/GenBank/DDBJ databases">
        <title>The Genome Sequence of Pseudomonas chlororaphis strain Qlu-1 - A phenazine-derivative-producing strain.</title>
        <authorList>
            <person name="Li L."/>
            <person name="Liu K."/>
        </authorList>
    </citation>
    <scope>NUCLEOTIDE SEQUENCE [LARGE SCALE GENOMIC DNA]</scope>
    <source>
        <strain evidence="4">qlu-1</strain>
    </source>
</reference>
<keyword evidence="2" id="KW-0472">Membrane</keyword>
<sequence length="91" mass="10524">MNHLLGSSKGPMVASADDRKGQGRTRLGRVPTGMTLYPIKIDFRSHKNINSKIKPDKYRFLSVFIGSFWGWGCLFWRYREQARSYRNAANL</sequence>
<organism evidence="3 4">
    <name type="scientific">Pseudomonas chlororaphis</name>
    <dbReference type="NCBI Taxonomy" id="587753"/>
    <lineage>
        <taxon>Bacteria</taxon>
        <taxon>Pseudomonadati</taxon>
        <taxon>Pseudomonadota</taxon>
        <taxon>Gammaproteobacteria</taxon>
        <taxon>Pseudomonadales</taxon>
        <taxon>Pseudomonadaceae</taxon>
        <taxon>Pseudomonas</taxon>
    </lineage>
</organism>
<evidence type="ECO:0000313" key="3">
    <source>
        <dbReference type="EMBL" id="QNR48215.1"/>
    </source>
</evidence>
<dbReference type="EMBL" id="CP061079">
    <property type="protein sequence ID" value="QNR48215.1"/>
    <property type="molecule type" value="Genomic_DNA"/>
</dbReference>
<feature type="region of interest" description="Disordered" evidence="1">
    <location>
        <begin position="1"/>
        <end position="30"/>
    </location>
</feature>
<dbReference type="Proteomes" id="UP000516316">
    <property type="component" value="Chromosome"/>
</dbReference>